<dbReference type="InterPro" id="IPR007694">
    <property type="entry name" value="DNA_helicase_DnaB-like_C"/>
</dbReference>
<dbReference type="Pfam" id="PF03796">
    <property type="entry name" value="DnaB_C"/>
    <property type="match status" value="1"/>
</dbReference>
<feature type="binding site" evidence="1">
    <location>
        <position position="22"/>
    </location>
    <ligand>
        <name>Zn(2+)</name>
        <dbReference type="ChEBI" id="CHEBI:29105"/>
    </ligand>
</feature>
<comment type="similarity">
    <text evidence="1">Belongs to the Teseptimavirus DNA helicase/primase family.</text>
</comment>
<dbReference type="GO" id="GO:0039693">
    <property type="term" value="P:viral DNA genome replication"/>
    <property type="evidence" value="ECO:0007669"/>
    <property type="project" value="UniProtKB-UniRule"/>
</dbReference>
<dbReference type="EMBL" id="OW991346">
    <property type="protein sequence ID" value="CAI9888935.1"/>
    <property type="molecule type" value="Genomic_DNA"/>
</dbReference>
<dbReference type="EC" id="2.7.7.-" evidence="1"/>
<keyword evidence="1" id="KW-0511">Multifunctional enzyme</keyword>
<dbReference type="CDD" id="cd19483">
    <property type="entry name" value="RecA-like_Gp4D_helicase"/>
    <property type="match status" value="1"/>
</dbReference>
<evidence type="ECO:0000259" key="2">
    <source>
        <dbReference type="PROSITE" id="PS50880"/>
    </source>
</evidence>
<organism evidence="4 6">
    <name type="scientific">Escherichia phage vB_Eco_Bam</name>
    <dbReference type="NCBI Taxonomy" id="2898833"/>
    <lineage>
        <taxon>Viruses</taxon>
        <taxon>Duplodnaviria</taxon>
        <taxon>Heunggongvirae</taxon>
        <taxon>Uroviricota</taxon>
        <taxon>Caudoviricetes</taxon>
        <taxon>Autographivirales</taxon>
        <taxon>Autotranscriptaviridae</taxon>
        <taxon>Studiervirinae</taxon>
        <taxon>Bamvirus</taxon>
        <taxon>Bamvirus bam</taxon>
    </lineage>
</organism>
<keyword evidence="1" id="KW-0378">Hydrolase</keyword>
<comment type="domain">
    <text evidence="1">The N-terminus zinc finger domain is essential for delivering the primed DNA template to the DNA polymerase. The central core domain contains the primase activity. The C-terminus region is responsible for the helicase activity and binds 1 Mg(2+)-dTTP.</text>
</comment>
<dbReference type="SMART" id="SM00493">
    <property type="entry name" value="TOPRIM"/>
    <property type="match status" value="1"/>
</dbReference>
<reference evidence="4" key="1">
    <citation type="submission" date="2023-04" db="EMBL/GenBank/DDBJ databases">
        <authorList>
            <person name="Kelly A."/>
        </authorList>
    </citation>
    <scope>NUCLEOTIDE SEQUENCE</scope>
</reference>
<dbReference type="GO" id="GO:0016787">
    <property type="term" value="F:hydrolase activity"/>
    <property type="evidence" value="ECO:0007669"/>
    <property type="project" value="UniProtKB-KW"/>
</dbReference>
<feature type="binding site" evidence="1">
    <location>
        <begin position="308"/>
        <end position="315"/>
    </location>
    <ligand>
        <name>ATP</name>
        <dbReference type="ChEBI" id="CHEBI:30616"/>
    </ligand>
</feature>
<keyword evidence="1" id="KW-0548">Nucleotidyltransferase</keyword>
<dbReference type="PANTHER" id="PTHR12873">
    <property type="entry name" value="T7-LIKE MITOCHONDRIAL DNA HELICASE"/>
    <property type="match status" value="1"/>
</dbReference>
<keyword evidence="1" id="KW-0235">DNA replication</keyword>
<dbReference type="InterPro" id="IPR034154">
    <property type="entry name" value="TOPRIM_DnaG/twinkle"/>
</dbReference>
<dbReference type="Pfam" id="PF21268">
    <property type="entry name" value="Helic-prim_T7_N"/>
    <property type="match status" value="1"/>
</dbReference>
<dbReference type="Gene3D" id="3.40.50.300">
    <property type="entry name" value="P-loop containing nucleotide triphosphate hydrolases"/>
    <property type="match status" value="1"/>
</dbReference>
<sequence length="563" mass="62571">MRNEYGEHEDSVFMYHLPCEKCGSSDGNSMYSDGHTHCFVCGHRVAGDGSSVNYNRRKQVATDCYTFGDVQGRFSALPKRGINEETCRKYGYWVGNVNGEILQIANYCEEDGAVVFQKLRDKDKQFRTRGKAKDSLLFGKHLWNGGRKIVITEGEIDCLTVAQVQGCKYPVVSIPLGAKAAKKCLAANYDYLDQFDEVILMFDQDEAGQQAVKEAAEVIPNNKARIAVLPCKDANDCLTAGMADAIIQAIWNAAPYVPDGVVSASSIKDRVKQFMQEVHADGISFMGIDGLDEATLGAREGELIMVTSGSGMGKSTFCRQWMEYIGTTIGVPVGLCALEEAVEETILDIMGIHNRVRLRQSKEIRAEWIESGKFDELYDELFESDKFYLYDSFAESEVERLLSKMTYMVDGLGCRVVLLDHISIVVSAMDDNNDERKTIDRLITKLKAFAKSKRIVMVVICHLKNPEKGKAHEEGRQVSITDLRGSGALRQLPDTIIALERNQQGDDPNFVLVRVLKCRFTGDTGVKAALRYDKVTGILEEILGATAISLDESEDTFTTNGDY</sequence>
<feature type="binding site" evidence="1">
    <location>
        <position position="19"/>
    </location>
    <ligand>
        <name>Zn(2+)</name>
        <dbReference type="ChEBI" id="CHEBI:29105"/>
    </ligand>
</feature>
<comment type="function">
    <text evidence="1">ATP-dependent DNA helicase and primase essential for viral DNA replication and recombination. The helicase moves 5' -&gt; 3' on the lagging strand template, unwinding the DNA duplex ahead of the leading strand polymerase at the replication fork and generating ssDNA for both leading and lagging strand synthesis. ATP or dTTP hydrolysis propels each helicase domain to translocate sequentially along DNA. Mediates strand transfer when a joint molecule is available and participates in recombinational DNA repair through its role in strand exchange. Primase activity synthesizes short RNA primers at the sequence 5'-GTC-3' on the lagging strand that the polymerase elongates using dNTPs and providing the primase is still present.</text>
</comment>
<dbReference type="GO" id="GO:0043139">
    <property type="term" value="F:5'-3' DNA helicase activity"/>
    <property type="evidence" value="ECO:0007669"/>
    <property type="project" value="InterPro"/>
</dbReference>
<dbReference type="GO" id="GO:0006269">
    <property type="term" value="P:DNA replication, synthesis of primer"/>
    <property type="evidence" value="ECO:0007669"/>
    <property type="project" value="UniProtKB-KW"/>
</dbReference>
<keyword evidence="6" id="KW-1185">Reference proteome</keyword>
<name>A0A9P0Y772_9CAUD</name>
<feature type="binding site" evidence="1">
    <location>
        <position position="233"/>
    </location>
    <ligand>
        <name>Mg(2+)</name>
        <dbReference type="ChEBI" id="CHEBI:18420"/>
        <label>2</label>
    </ligand>
</feature>
<dbReference type="Gene3D" id="3.40.1360.10">
    <property type="match status" value="1"/>
</dbReference>
<evidence type="ECO:0000259" key="3">
    <source>
        <dbReference type="PROSITE" id="PS51199"/>
    </source>
</evidence>
<feature type="site" description="dTTP/dATP binding" evidence="1">
    <location>
        <position position="357"/>
    </location>
</feature>
<dbReference type="InterPro" id="IPR027417">
    <property type="entry name" value="P-loop_NTPase"/>
</dbReference>
<protein>
    <recommendedName>
        <fullName evidence="1">DNA helicase/primase</fullName>
        <ecNumber evidence="1">2.7.7.-</ecNumber>
        <ecNumber evidence="1">3.6.4.12</ecNumber>
    </recommendedName>
</protein>
<keyword evidence="1" id="KW-0479">Metal-binding</keyword>
<comment type="cofactor">
    <cofactor evidence="1">
        <name>Mg(2+)</name>
        <dbReference type="ChEBI" id="CHEBI:18420"/>
    </cofactor>
    <text evidence="1">Binds 2 Mg(2+), one of which is catalytic.</text>
</comment>
<comment type="catalytic activity">
    <reaction evidence="1">
        <text>ATP + H2O = ADP + phosphate + H(+)</text>
        <dbReference type="Rhea" id="RHEA:13065"/>
        <dbReference type="ChEBI" id="CHEBI:15377"/>
        <dbReference type="ChEBI" id="CHEBI:15378"/>
        <dbReference type="ChEBI" id="CHEBI:30616"/>
        <dbReference type="ChEBI" id="CHEBI:43474"/>
        <dbReference type="ChEBI" id="CHEBI:456216"/>
        <dbReference type="EC" id="3.6.4.12"/>
    </reaction>
</comment>
<dbReference type="SUPFAM" id="SSF57783">
    <property type="entry name" value="Zinc beta-ribbon"/>
    <property type="match status" value="1"/>
</dbReference>
<feature type="binding site" evidence="1">
    <location>
        <position position="203"/>
    </location>
    <ligand>
        <name>Mg(2+)</name>
        <dbReference type="ChEBI" id="CHEBI:18420"/>
        <label>1</label>
        <note>catalytic</note>
    </ligand>
</feature>
<dbReference type="Proteomes" id="UP001154314">
    <property type="component" value="Chromosome"/>
</dbReference>
<dbReference type="EMBL" id="OW991346">
    <property type="protein sequence ID" value="CAH6421971.1"/>
    <property type="molecule type" value="Genomic_DNA"/>
</dbReference>
<comment type="subunit">
    <text evidence="1">Homohexamer. Assembles as a hexamer onto linear or circular ssDNA in the presence of ATP or dTTP. Interacts (via C-terminus) with the viral DNA polymerase that is bound to DNA; this interaction is essential to initiate leading-strand DNA synthesis. The priming complex consists of 2 DNA polymerases and 1 helicase-primase hexamer that assemble on the DNA template. Interacts with the single-stranded DNA-binding protein. Part of the replicase complex that includes the DNA polymerase, the primase/helicase and the single-stranded DNA binding protein.</text>
</comment>
<keyword evidence="1" id="KW-0460">Magnesium</keyword>
<comment type="caution">
    <text evidence="1">Lacks conserved residue(s) required for the propagation of feature annotation.</text>
</comment>
<proteinExistence type="inferred from homology"/>
<dbReference type="Gene3D" id="2.20.25.180">
    <property type="match status" value="1"/>
</dbReference>
<evidence type="ECO:0000313" key="5">
    <source>
        <dbReference type="EMBL" id="CAI9888935.1"/>
    </source>
</evidence>
<feature type="site" description="dTTP/dATP binding" evidence="1">
    <location>
        <position position="532"/>
    </location>
</feature>
<evidence type="ECO:0000313" key="6">
    <source>
        <dbReference type="Proteomes" id="UP001154314"/>
    </source>
</evidence>
<dbReference type="PROSITE" id="PS51199">
    <property type="entry name" value="SF4_HELICASE"/>
    <property type="match status" value="1"/>
</dbReference>
<dbReference type="GO" id="GO:0008270">
    <property type="term" value="F:zinc ion binding"/>
    <property type="evidence" value="ECO:0007669"/>
    <property type="project" value="UniProtKB-UniRule"/>
</dbReference>
<feature type="zinc finger region" description="C4-like; zinc ribbon fold" evidence="1">
    <location>
        <begin position="19"/>
        <end position="41"/>
    </location>
</feature>
<dbReference type="PROSITE" id="PS50880">
    <property type="entry name" value="TOPRIM"/>
    <property type="match status" value="1"/>
</dbReference>
<feature type="site" description="dTTP/dATP binding" evidence="1">
    <location>
        <position position="519"/>
    </location>
</feature>
<keyword evidence="1" id="KW-0639">Primosome</keyword>
<feature type="binding site" evidence="1">
    <location>
        <position position="41"/>
    </location>
    <ligand>
        <name>Zn(2+)</name>
        <dbReference type="ChEBI" id="CHEBI:29105"/>
    </ligand>
</feature>
<evidence type="ECO:0000313" key="4">
    <source>
        <dbReference type="EMBL" id="CAH6421971.1"/>
    </source>
</evidence>
<feature type="domain" description="Toprim" evidence="2">
    <location>
        <begin position="147"/>
        <end position="234"/>
    </location>
</feature>
<dbReference type="InterPro" id="IPR006171">
    <property type="entry name" value="TOPRIM_dom"/>
</dbReference>
<dbReference type="EC" id="3.6.4.12" evidence="1"/>
<dbReference type="InterPro" id="IPR048774">
    <property type="entry name" value="Helic-prim_T7_N"/>
</dbReference>
<dbReference type="Pfam" id="PF13155">
    <property type="entry name" value="Toprim_2"/>
    <property type="match status" value="1"/>
</dbReference>
<feature type="site" description="dTTP/dATP binding" evidence="1">
    <location>
        <position position="501"/>
    </location>
</feature>
<feature type="binding site" evidence="1">
    <location>
        <position position="153"/>
    </location>
    <ligand>
        <name>Mg(2+)</name>
        <dbReference type="ChEBI" id="CHEBI:18420"/>
        <label>1</label>
        <note>catalytic</note>
    </ligand>
</feature>
<feature type="domain" description="SF4 helicase" evidence="3">
    <location>
        <begin position="277"/>
        <end position="545"/>
    </location>
</feature>
<feature type="binding site" evidence="1">
    <location>
        <position position="38"/>
    </location>
    <ligand>
        <name>Zn(2+)</name>
        <dbReference type="ChEBI" id="CHEBI:29105"/>
    </ligand>
</feature>
<keyword evidence="1" id="KW-0808">Transferase</keyword>
<keyword evidence="1" id="KW-0863">Zinc-finger</keyword>
<dbReference type="SUPFAM" id="SSF52540">
    <property type="entry name" value="P-loop containing nucleoside triphosphate hydrolases"/>
    <property type="match status" value="1"/>
</dbReference>
<gene>
    <name evidence="5" type="ORF">BAMTRB_012</name>
    <name evidence="4" type="ORF">BAMTRB_037</name>
</gene>
<keyword evidence="1" id="KW-0547">Nucleotide-binding</keyword>
<dbReference type="GO" id="GO:0003899">
    <property type="term" value="F:DNA-directed RNA polymerase activity"/>
    <property type="evidence" value="ECO:0007669"/>
    <property type="project" value="UniProtKB-UniRule"/>
</dbReference>
<dbReference type="InterPro" id="IPR027032">
    <property type="entry name" value="Twinkle-like"/>
</dbReference>
<dbReference type="SMART" id="SM00778">
    <property type="entry name" value="Prim_Zn_Ribbon"/>
    <property type="match status" value="1"/>
</dbReference>
<dbReference type="PANTHER" id="PTHR12873:SF0">
    <property type="entry name" value="TWINKLE MTDNA HELICASE"/>
    <property type="match status" value="1"/>
</dbReference>
<dbReference type="CDD" id="cd01029">
    <property type="entry name" value="TOPRIM_primases"/>
    <property type="match status" value="1"/>
</dbReference>
<dbReference type="Pfam" id="PF08273">
    <property type="entry name" value="Zn_Ribbon_Prim"/>
    <property type="match status" value="1"/>
</dbReference>
<keyword evidence="1" id="KW-0862">Zinc</keyword>
<dbReference type="GO" id="GO:0003697">
    <property type="term" value="F:single-stranded DNA binding"/>
    <property type="evidence" value="ECO:0007669"/>
    <property type="project" value="InterPro"/>
</dbReference>
<dbReference type="Gene3D" id="2.20.25.10">
    <property type="match status" value="1"/>
</dbReference>
<keyword evidence="1" id="KW-1194">Viral DNA replication</keyword>
<dbReference type="GO" id="GO:0005524">
    <property type="term" value="F:ATP binding"/>
    <property type="evidence" value="ECO:0007669"/>
    <property type="project" value="UniProtKB-UniRule"/>
</dbReference>
<evidence type="ECO:0000256" key="1">
    <source>
        <dbReference type="HAMAP-Rule" id="MF_04154"/>
    </source>
</evidence>
<keyword evidence="1" id="KW-0347">Helicase</keyword>
<accession>A0A9P0Y772</accession>
<keyword evidence="1" id="KW-0067">ATP-binding</keyword>
<dbReference type="HAMAP" id="MF_04154">
    <property type="entry name" value="Helic_Prim_T7"/>
    <property type="match status" value="1"/>
</dbReference>
<feature type="site" description="dTTP/dATP binding" evidence="1">
    <location>
        <position position="462"/>
    </location>
</feature>
<dbReference type="SUPFAM" id="SSF56731">
    <property type="entry name" value="DNA primase core"/>
    <property type="match status" value="1"/>
</dbReference>
<dbReference type="InterPro" id="IPR046394">
    <property type="entry name" value="Helic_Prim_T7"/>
</dbReference>
<dbReference type="InterPro" id="IPR013237">
    <property type="entry name" value="Phage_T7_Gp4_N"/>
</dbReference>